<feature type="region of interest" description="Disordered" evidence="1">
    <location>
        <begin position="1"/>
        <end position="21"/>
    </location>
</feature>
<sequence>MRRPSVPFETPARHAPTPRGGVQVLGAQAYDSARALPSYHRVCSRRWALGPAREHEPASSGSTTGHGG</sequence>
<keyword evidence="3" id="KW-1185">Reference proteome</keyword>
<gene>
    <name evidence="2" type="ORF">OV287_07125</name>
</gene>
<comment type="caution">
    <text evidence="2">The sequence shown here is derived from an EMBL/GenBank/DDBJ whole genome shotgun (WGS) entry which is preliminary data.</text>
</comment>
<reference evidence="2 3" key="1">
    <citation type="submission" date="2022-11" db="EMBL/GenBank/DDBJ databases">
        <title>Minimal conservation of predation-associated metabolite biosynthetic gene clusters underscores biosynthetic potential of Myxococcota including descriptions for ten novel species: Archangium lansinium sp. nov., Myxococcus landrumus sp. nov., Nannocystis bai.</title>
        <authorList>
            <person name="Ahearne A."/>
            <person name="Stevens C."/>
            <person name="Phillips K."/>
        </authorList>
    </citation>
    <scope>NUCLEOTIDE SEQUENCE [LARGE SCALE GENOMIC DNA]</scope>
    <source>
        <strain evidence="2 3">MIWBW</strain>
    </source>
</reference>
<dbReference type="RefSeq" id="WP_267533230.1">
    <property type="nucleotide sequence ID" value="NZ_JAPNKA010000001.1"/>
</dbReference>
<feature type="region of interest" description="Disordered" evidence="1">
    <location>
        <begin position="49"/>
        <end position="68"/>
    </location>
</feature>
<evidence type="ECO:0000256" key="1">
    <source>
        <dbReference type="SAM" id="MobiDB-lite"/>
    </source>
</evidence>
<evidence type="ECO:0000313" key="2">
    <source>
        <dbReference type="EMBL" id="MCY1074254.1"/>
    </source>
</evidence>
<organism evidence="2 3">
    <name type="scientific">Archangium lansingense</name>
    <dbReference type="NCBI Taxonomy" id="2995310"/>
    <lineage>
        <taxon>Bacteria</taxon>
        <taxon>Pseudomonadati</taxon>
        <taxon>Myxococcota</taxon>
        <taxon>Myxococcia</taxon>
        <taxon>Myxococcales</taxon>
        <taxon>Cystobacterineae</taxon>
        <taxon>Archangiaceae</taxon>
        <taxon>Archangium</taxon>
    </lineage>
</organism>
<dbReference type="Proteomes" id="UP001207654">
    <property type="component" value="Unassembled WGS sequence"/>
</dbReference>
<dbReference type="EMBL" id="JAPNKA010000001">
    <property type="protein sequence ID" value="MCY1074254.1"/>
    <property type="molecule type" value="Genomic_DNA"/>
</dbReference>
<feature type="compositionally biased region" description="Polar residues" evidence="1">
    <location>
        <begin position="59"/>
        <end position="68"/>
    </location>
</feature>
<proteinExistence type="predicted"/>
<protein>
    <submittedName>
        <fullName evidence="2">Uncharacterized protein</fullName>
    </submittedName>
</protein>
<name>A0ABT3ZYY8_9BACT</name>
<evidence type="ECO:0000313" key="3">
    <source>
        <dbReference type="Proteomes" id="UP001207654"/>
    </source>
</evidence>
<accession>A0ABT3ZYY8</accession>